<comment type="caution">
    <text evidence="4">The sequence shown here is derived from an EMBL/GenBank/DDBJ whole genome shotgun (WGS) entry which is preliminary data.</text>
</comment>
<dbReference type="RefSeq" id="WP_148454743.1">
    <property type="nucleotide sequence ID" value="NZ_VSDO01000004.1"/>
</dbReference>
<evidence type="ECO:0000256" key="3">
    <source>
        <dbReference type="SAM" id="SignalP"/>
    </source>
</evidence>
<feature type="chain" id="PRO_5022868252" evidence="3">
    <location>
        <begin position="37"/>
        <end position="346"/>
    </location>
</feature>
<keyword evidence="5" id="KW-1185">Reference proteome</keyword>
<organism evidence="4 5">
    <name type="scientific">Paenibacillus faecis</name>
    <dbReference type="NCBI Taxonomy" id="862114"/>
    <lineage>
        <taxon>Bacteria</taxon>
        <taxon>Bacillati</taxon>
        <taxon>Bacillota</taxon>
        <taxon>Bacilli</taxon>
        <taxon>Bacillales</taxon>
        <taxon>Paenibacillaceae</taxon>
        <taxon>Paenibacillus</taxon>
    </lineage>
</organism>
<evidence type="ECO:0000256" key="1">
    <source>
        <dbReference type="SAM" id="Coils"/>
    </source>
</evidence>
<sequence>MGRNDQRKGFIRKGLMLALSFLLVMVAFLPAGSAQAADSKWINAVWTKYKNYNSTVNASYNTYMTKLIKDYNTYYKSQNDRLAELERIVLEDQKKWNEKLAADLAELKPQYENNDDLRFELRQYEREINPNSLSSQMGVYVRAANRHSLSSTMGLFARELNENSLSSYMYEYKKATNINSLSSPAYGLHKTVTDTYLSSPMYALMKSSSTSYISSPIYAYSRGRISKANAQKQYAKLFAQYTAQISQDSATYKQQIASTSQSVQQKVEALYQDTIRQLENQRNNTLQAISDQRKKLTGEGLTWEPLLLAPVEGSTGTSAGSQAGNSTNPSAEKAPAASQGTTAQQP</sequence>
<dbReference type="OrthoDB" id="2665331at2"/>
<evidence type="ECO:0000313" key="5">
    <source>
        <dbReference type="Proteomes" id="UP000325218"/>
    </source>
</evidence>
<dbReference type="EMBL" id="VSDO01000004">
    <property type="protein sequence ID" value="TYA11178.1"/>
    <property type="molecule type" value="Genomic_DNA"/>
</dbReference>
<feature type="signal peptide" evidence="3">
    <location>
        <begin position="1"/>
        <end position="36"/>
    </location>
</feature>
<accession>A0A5D0CMS8</accession>
<keyword evidence="3" id="KW-0732">Signal</keyword>
<proteinExistence type="predicted"/>
<dbReference type="AlphaFoldDB" id="A0A5D0CMS8"/>
<feature type="compositionally biased region" description="Low complexity" evidence="2">
    <location>
        <begin position="313"/>
        <end position="327"/>
    </location>
</feature>
<gene>
    <name evidence="4" type="ORF">FRY98_18475</name>
</gene>
<evidence type="ECO:0000256" key="2">
    <source>
        <dbReference type="SAM" id="MobiDB-lite"/>
    </source>
</evidence>
<name>A0A5D0CMS8_9BACL</name>
<keyword evidence="1" id="KW-0175">Coiled coil</keyword>
<feature type="region of interest" description="Disordered" evidence="2">
    <location>
        <begin position="312"/>
        <end position="346"/>
    </location>
</feature>
<feature type="coiled-coil region" evidence="1">
    <location>
        <begin position="264"/>
        <end position="295"/>
    </location>
</feature>
<reference evidence="4 5" key="1">
    <citation type="submission" date="2019-08" db="EMBL/GenBank/DDBJ databases">
        <title>Genome sequencing of Paenibacillus faecis DSM 23593(T).</title>
        <authorList>
            <person name="Kook J.-K."/>
            <person name="Park S.-N."/>
            <person name="Lim Y.K."/>
        </authorList>
    </citation>
    <scope>NUCLEOTIDE SEQUENCE [LARGE SCALE GENOMIC DNA]</scope>
    <source>
        <strain evidence="4 5">DSM 23593</strain>
    </source>
</reference>
<evidence type="ECO:0000313" key="4">
    <source>
        <dbReference type="EMBL" id="TYA11178.1"/>
    </source>
</evidence>
<protein>
    <submittedName>
        <fullName evidence="4">Uncharacterized protein</fullName>
    </submittedName>
</protein>
<dbReference type="Proteomes" id="UP000325218">
    <property type="component" value="Unassembled WGS sequence"/>
</dbReference>